<evidence type="ECO:0000313" key="3">
    <source>
        <dbReference type="Proteomes" id="UP000179275"/>
    </source>
</evidence>
<sequence>MKRVGILRGGTGKNYKSSLKEGGNIIAYILENLGDKYKTSDILVDRKGVWHLNGIPIMPADLIHKVDVVWNVAYPQASSVLQSFSIPHISQSHFSSALENSREMLREHMESIGVGMSRRVVAPEAARDVLEKFGAPWIVKSGSEVRIIKIFNELADVINGGGDIIVEEFIGGVPGAVHSVLNFRDENIYAIPPSGLTAKEKKNVRYLAKNLHTHLGAQHYLKTDFVLHPKRGFFITNIDFSPDLRANSHFEQACQSVGAEMHHLMEHMLESVQ</sequence>
<dbReference type="STRING" id="1801756.A3C67_03150"/>
<dbReference type="Gene3D" id="3.30.470.20">
    <property type="entry name" value="ATP-grasp fold, B domain"/>
    <property type="match status" value="1"/>
</dbReference>
<protein>
    <recommendedName>
        <fullName evidence="1">D-alanine--D-alanine ligase C-terminal domain-containing protein</fullName>
    </recommendedName>
</protein>
<accession>A0A1F6W2Q8</accession>
<dbReference type="SUPFAM" id="SSF56059">
    <property type="entry name" value="Glutathione synthetase ATP-binding domain-like"/>
    <property type="match status" value="1"/>
</dbReference>
<name>A0A1F6W2Q8_9BACT</name>
<gene>
    <name evidence="2" type="ORF">A3C67_03150</name>
</gene>
<comment type="caution">
    <text evidence="2">The sequence shown here is derived from an EMBL/GenBank/DDBJ whole genome shotgun (WGS) entry which is preliminary data.</text>
</comment>
<dbReference type="Gene3D" id="3.30.1490.20">
    <property type="entry name" value="ATP-grasp fold, A domain"/>
    <property type="match status" value="1"/>
</dbReference>
<dbReference type="InterPro" id="IPR013815">
    <property type="entry name" value="ATP_grasp_subdomain_1"/>
</dbReference>
<dbReference type="EMBL" id="MFUG01000007">
    <property type="protein sequence ID" value="OGI76187.1"/>
    <property type="molecule type" value="Genomic_DNA"/>
</dbReference>
<dbReference type="InterPro" id="IPR011095">
    <property type="entry name" value="Dala_Dala_lig_C"/>
</dbReference>
<dbReference type="AlphaFoldDB" id="A0A1F6W2Q8"/>
<dbReference type="Proteomes" id="UP000179275">
    <property type="component" value="Unassembled WGS sequence"/>
</dbReference>
<dbReference type="GO" id="GO:0005524">
    <property type="term" value="F:ATP binding"/>
    <property type="evidence" value="ECO:0007669"/>
    <property type="project" value="InterPro"/>
</dbReference>
<evidence type="ECO:0000313" key="2">
    <source>
        <dbReference type="EMBL" id="OGI76187.1"/>
    </source>
</evidence>
<organism evidence="2 3">
    <name type="scientific">Candidatus Nomurabacteria bacterium RIFCSPHIGHO2_02_FULL_42_19</name>
    <dbReference type="NCBI Taxonomy" id="1801756"/>
    <lineage>
        <taxon>Bacteria</taxon>
        <taxon>Candidatus Nomuraibacteriota</taxon>
    </lineage>
</organism>
<evidence type="ECO:0000259" key="1">
    <source>
        <dbReference type="Pfam" id="PF07478"/>
    </source>
</evidence>
<reference evidence="2 3" key="1">
    <citation type="journal article" date="2016" name="Nat. Commun.">
        <title>Thousands of microbial genomes shed light on interconnected biogeochemical processes in an aquifer system.</title>
        <authorList>
            <person name="Anantharaman K."/>
            <person name="Brown C.T."/>
            <person name="Hug L.A."/>
            <person name="Sharon I."/>
            <person name="Castelle C.J."/>
            <person name="Probst A.J."/>
            <person name="Thomas B.C."/>
            <person name="Singh A."/>
            <person name="Wilkins M.J."/>
            <person name="Karaoz U."/>
            <person name="Brodie E.L."/>
            <person name="Williams K.H."/>
            <person name="Hubbard S.S."/>
            <person name="Banfield J.F."/>
        </authorList>
    </citation>
    <scope>NUCLEOTIDE SEQUENCE [LARGE SCALE GENOMIC DNA]</scope>
</reference>
<dbReference type="Pfam" id="PF07478">
    <property type="entry name" value="Dala_Dala_lig_C"/>
    <property type="match status" value="1"/>
</dbReference>
<proteinExistence type="predicted"/>
<feature type="domain" description="D-alanine--D-alanine ligase C-terminal" evidence="1">
    <location>
        <begin position="185"/>
        <end position="270"/>
    </location>
</feature>
<dbReference type="GO" id="GO:0008716">
    <property type="term" value="F:D-alanine-D-alanine ligase activity"/>
    <property type="evidence" value="ECO:0007669"/>
    <property type="project" value="InterPro"/>
</dbReference>